<dbReference type="InterPro" id="IPR056908">
    <property type="entry name" value="Gp80-like"/>
</dbReference>
<evidence type="ECO:0000313" key="1">
    <source>
        <dbReference type="EMBL" id="KYC53878.1"/>
    </source>
</evidence>
<proteinExistence type="predicted"/>
<dbReference type="Proteomes" id="UP000075398">
    <property type="component" value="Unassembled WGS sequence"/>
</dbReference>
<dbReference type="AlphaFoldDB" id="A0A150J9X4"/>
<dbReference type="EMBL" id="LNGC01000001">
    <property type="protein sequence ID" value="KYC53878.1"/>
    <property type="molecule type" value="Genomic_DNA"/>
</dbReference>
<name>A0A150J9X4_9EURY</name>
<comment type="caution">
    <text evidence="1">The sequence shown here is derived from an EMBL/GenBank/DDBJ whole genome shotgun (WGS) entry which is preliminary data.</text>
</comment>
<sequence length="135" mass="13620">MSGSFGNYAENKILEHIVGKTAFTKPTAYIALSTADPGEDNAGLAEPSGNGYARVATAAADWNNAASGSISNAQDITFPQASGSWGTIAYFAIMDAAEGGNMLAHGSLGVAKAVSQGDTCKYAGGTPGDLVINLD</sequence>
<reference evidence="1 2" key="1">
    <citation type="journal article" date="2016" name="ISME J.">
        <title>Chasing the elusive Euryarchaeota class WSA2: genomes reveal a uniquely fastidious methyl-reducing methanogen.</title>
        <authorList>
            <person name="Nobu M.K."/>
            <person name="Narihiro T."/>
            <person name="Kuroda K."/>
            <person name="Mei R."/>
            <person name="Liu W.T."/>
        </authorList>
    </citation>
    <scope>NUCLEOTIDE SEQUENCE [LARGE SCALE GENOMIC DNA]</scope>
    <source>
        <strain evidence="1">U1lsi0528_Bin055</strain>
    </source>
</reference>
<organism evidence="1 2">
    <name type="scientific">Candidatus Methanofastidiosum methylothiophilum</name>
    <dbReference type="NCBI Taxonomy" id="1705564"/>
    <lineage>
        <taxon>Archaea</taxon>
        <taxon>Methanobacteriati</taxon>
        <taxon>Methanobacteriota</taxon>
        <taxon>Stenosarchaea group</taxon>
        <taxon>Candidatus Methanofastidiosia</taxon>
        <taxon>Candidatus Methanofastidiosales</taxon>
        <taxon>Candidatus Methanofastidiosaceae</taxon>
        <taxon>Candidatus Methanofastidiosum</taxon>
    </lineage>
</organism>
<gene>
    <name evidence="1" type="ORF">AMQ22_00078</name>
</gene>
<protein>
    <submittedName>
        <fullName evidence="1">Uncharacterized protein</fullName>
    </submittedName>
</protein>
<dbReference type="Pfam" id="PF23140">
    <property type="entry name" value="Gp80"/>
    <property type="match status" value="1"/>
</dbReference>
<accession>A0A150J9X4</accession>
<evidence type="ECO:0000313" key="2">
    <source>
        <dbReference type="Proteomes" id="UP000075398"/>
    </source>
</evidence>